<dbReference type="EMBL" id="AC091735">
    <property type="protein sequence ID" value="AAM01048.1"/>
    <property type="molecule type" value="Genomic_DNA"/>
</dbReference>
<gene>
    <name evidence="2" type="primary">OSJNBa0082N11.21</name>
</gene>
<accession>Q8S6X1</accession>
<feature type="region of interest" description="Disordered" evidence="1">
    <location>
        <begin position="27"/>
        <end position="180"/>
    </location>
</feature>
<feature type="compositionally biased region" description="Basic and acidic residues" evidence="1">
    <location>
        <begin position="42"/>
        <end position="61"/>
    </location>
</feature>
<evidence type="ECO:0000256" key="1">
    <source>
        <dbReference type="SAM" id="MobiDB-lite"/>
    </source>
</evidence>
<name>Q8S6X1_ORYSJ</name>
<evidence type="ECO:0000313" key="2">
    <source>
        <dbReference type="EMBL" id="AAM01048.1"/>
    </source>
</evidence>
<dbReference type="Proteomes" id="UP000000763">
    <property type="component" value="Chromosome 10"/>
</dbReference>
<evidence type="ECO:0000313" key="3">
    <source>
        <dbReference type="Proteomes" id="UP000000763"/>
    </source>
</evidence>
<reference evidence="3" key="2">
    <citation type="journal article" date="2008" name="Nucleic Acids Res.">
        <title>The rice annotation project database (RAP-DB): 2008 update.</title>
        <authorList>
            <consortium name="The rice annotation project (RAP)"/>
        </authorList>
    </citation>
    <scope>GENOME REANNOTATION</scope>
    <source>
        <strain evidence="3">cv. Nipponbare</strain>
    </source>
</reference>
<organism evidence="2 3">
    <name type="scientific">Oryza sativa subsp. japonica</name>
    <name type="common">Rice</name>
    <dbReference type="NCBI Taxonomy" id="39947"/>
    <lineage>
        <taxon>Eukaryota</taxon>
        <taxon>Viridiplantae</taxon>
        <taxon>Streptophyta</taxon>
        <taxon>Embryophyta</taxon>
        <taxon>Tracheophyta</taxon>
        <taxon>Spermatophyta</taxon>
        <taxon>Magnoliopsida</taxon>
        <taxon>Liliopsida</taxon>
        <taxon>Poales</taxon>
        <taxon>Poaceae</taxon>
        <taxon>BOP clade</taxon>
        <taxon>Oryzoideae</taxon>
        <taxon>Oryzeae</taxon>
        <taxon>Oryzinae</taxon>
        <taxon>Oryza</taxon>
        <taxon>Oryza sativa</taxon>
    </lineage>
</organism>
<evidence type="ECO:0008006" key="4">
    <source>
        <dbReference type="Google" id="ProtNLM"/>
    </source>
</evidence>
<proteinExistence type="predicted"/>
<sequence>MDSPATPVGLSPPLLSLVLRNEPCYTKAVHGNGRPRSTLSKTDGRDRSVHDRLTANRHDDVSGDVIDDVSTGSGSAARARMLAGEQQRFGTNGEHQDVERDAANSPMTKEAAEDQRMATATSGGEDRVDGGDGAPAVNSDCEGADEDGEATATTMTTFPSDGDDWNDGGARLERRRRRRR</sequence>
<reference evidence="3" key="1">
    <citation type="journal article" date="2005" name="Nature">
        <title>The map-based sequence of the rice genome.</title>
        <authorList>
            <consortium name="International rice genome sequencing project (IRGSP)"/>
            <person name="Matsumoto T."/>
            <person name="Wu J."/>
            <person name="Kanamori H."/>
            <person name="Katayose Y."/>
            <person name="Fujisawa M."/>
            <person name="Namiki N."/>
            <person name="Mizuno H."/>
            <person name="Yamamoto K."/>
            <person name="Antonio B.A."/>
            <person name="Baba T."/>
            <person name="Sakata K."/>
            <person name="Nagamura Y."/>
            <person name="Aoki H."/>
            <person name="Arikawa K."/>
            <person name="Arita K."/>
            <person name="Bito T."/>
            <person name="Chiden Y."/>
            <person name="Fujitsuka N."/>
            <person name="Fukunaka R."/>
            <person name="Hamada M."/>
            <person name="Harada C."/>
            <person name="Hayashi A."/>
            <person name="Hijishita S."/>
            <person name="Honda M."/>
            <person name="Hosokawa S."/>
            <person name="Ichikawa Y."/>
            <person name="Idonuma A."/>
            <person name="Iijima M."/>
            <person name="Ikeda M."/>
            <person name="Ikeno M."/>
            <person name="Ito K."/>
            <person name="Ito S."/>
            <person name="Ito T."/>
            <person name="Ito Y."/>
            <person name="Ito Y."/>
            <person name="Iwabuchi A."/>
            <person name="Kamiya K."/>
            <person name="Karasawa W."/>
            <person name="Kurita K."/>
            <person name="Katagiri S."/>
            <person name="Kikuta A."/>
            <person name="Kobayashi H."/>
            <person name="Kobayashi N."/>
            <person name="Machita K."/>
            <person name="Maehara T."/>
            <person name="Masukawa M."/>
            <person name="Mizubayashi T."/>
            <person name="Mukai Y."/>
            <person name="Nagasaki H."/>
            <person name="Nagata Y."/>
            <person name="Naito S."/>
            <person name="Nakashima M."/>
            <person name="Nakama Y."/>
            <person name="Nakamichi Y."/>
            <person name="Nakamura M."/>
            <person name="Meguro A."/>
            <person name="Negishi M."/>
            <person name="Ohta I."/>
            <person name="Ohta T."/>
            <person name="Okamoto M."/>
            <person name="Ono N."/>
            <person name="Saji S."/>
            <person name="Sakaguchi M."/>
            <person name="Sakai K."/>
            <person name="Shibata M."/>
            <person name="Shimokawa T."/>
            <person name="Song J."/>
            <person name="Takazaki Y."/>
            <person name="Terasawa K."/>
            <person name="Tsugane M."/>
            <person name="Tsuji K."/>
            <person name="Ueda S."/>
            <person name="Waki K."/>
            <person name="Yamagata H."/>
            <person name="Yamamoto M."/>
            <person name="Yamamoto S."/>
            <person name="Yamane H."/>
            <person name="Yoshiki S."/>
            <person name="Yoshihara R."/>
            <person name="Yukawa K."/>
            <person name="Zhong H."/>
            <person name="Yano M."/>
            <person name="Yuan Q."/>
            <person name="Ouyang S."/>
            <person name="Liu J."/>
            <person name="Jones K.M."/>
            <person name="Gansberger K."/>
            <person name="Moffat K."/>
            <person name="Hill J."/>
            <person name="Bera J."/>
            <person name="Fadrosh D."/>
            <person name="Jin S."/>
            <person name="Johri S."/>
            <person name="Kim M."/>
            <person name="Overton L."/>
            <person name="Reardon M."/>
            <person name="Tsitrin T."/>
            <person name="Vuong H."/>
            <person name="Weaver B."/>
            <person name="Ciecko A."/>
            <person name="Tallon L."/>
            <person name="Jackson J."/>
            <person name="Pai G."/>
            <person name="Aken S.V."/>
            <person name="Utterback T."/>
            <person name="Reidmuller S."/>
            <person name="Feldblyum T."/>
            <person name="Hsiao J."/>
            <person name="Zismann V."/>
            <person name="Iobst S."/>
            <person name="de Vazeille A.R."/>
            <person name="Buell C.R."/>
            <person name="Ying K."/>
            <person name="Li Y."/>
            <person name="Lu T."/>
            <person name="Huang Y."/>
            <person name="Zhao Q."/>
            <person name="Feng Q."/>
            <person name="Zhang L."/>
            <person name="Zhu J."/>
            <person name="Weng Q."/>
            <person name="Mu J."/>
            <person name="Lu Y."/>
            <person name="Fan D."/>
            <person name="Liu Y."/>
            <person name="Guan J."/>
            <person name="Zhang Y."/>
            <person name="Yu S."/>
            <person name="Liu X."/>
            <person name="Zhang Y."/>
            <person name="Hong G."/>
            <person name="Han B."/>
            <person name="Choisne N."/>
            <person name="Demange N."/>
            <person name="Orjeda G."/>
            <person name="Samain S."/>
            <person name="Cattolico L."/>
            <person name="Pelletier E."/>
            <person name="Couloux A."/>
            <person name="Segurens B."/>
            <person name="Wincker P."/>
            <person name="D'Hont A."/>
            <person name="Scarpelli C."/>
            <person name="Weissenbach J."/>
            <person name="Salanoubat M."/>
            <person name="Quetier F."/>
            <person name="Yu Y."/>
            <person name="Kim H.R."/>
            <person name="Rambo T."/>
            <person name="Currie J."/>
            <person name="Collura K."/>
            <person name="Luo M."/>
            <person name="Yang T."/>
            <person name="Ammiraju J.S.S."/>
            <person name="Engler F."/>
            <person name="Soderlund C."/>
            <person name="Wing R.A."/>
            <person name="Palmer L.E."/>
            <person name="de la Bastide M."/>
            <person name="Spiegel L."/>
            <person name="Nascimento L."/>
            <person name="Zutavern T."/>
            <person name="O'Shaughnessy A."/>
            <person name="Dike S."/>
            <person name="Dedhia N."/>
            <person name="Preston R."/>
            <person name="Balija V."/>
            <person name="McCombie W.R."/>
            <person name="Chow T."/>
            <person name="Chen H."/>
            <person name="Chung M."/>
            <person name="Chen C."/>
            <person name="Shaw J."/>
            <person name="Wu H."/>
            <person name="Hsiao K."/>
            <person name="Chao Y."/>
            <person name="Chu M."/>
            <person name="Cheng C."/>
            <person name="Hour A."/>
            <person name="Lee P."/>
            <person name="Lin S."/>
            <person name="Lin Y."/>
            <person name="Liou J."/>
            <person name="Liu S."/>
            <person name="Hsing Y."/>
            <person name="Raghuvanshi S."/>
            <person name="Mohanty A."/>
            <person name="Bharti A.K."/>
            <person name="Gaur A."/>
            <person name="Gupta V."/>
            <person name="Kumar D."/>
            <person name="Ravi V."/>
            <person name="Vij S."/>
            <person name="Kapur A."/>
            <person name="Khurana P."/>
            <person name="Khurana P."/>
            <person name="Khurana J.P."/>
            <person name="Tyagi A.K."/>
            <person name="Gaikwad K."/>
            <person name="Singh A."/>
            <person name="Dalal V."/>
            <person name="Srivastava S."/>
            <person name="Dixit A."/>
            <person name="Pal A.K."/>
            <person name="Ghazi I.A."/>
            <person name="Yadav M."/>
            <person name="Pandit A."/>
            <person name="Bhargava A."/>
            <person name="Sureshbabu K."/>
            <person name="Batra K."/>
            <person name="Sharma T.R."/>
            <person name="Mohapatra T."/>
            <person name="Singh N.K."/>
            <person name="Messing J."/>
            <person name="Nelson A.B."/>
            <person name="Fuks G."/>
            <person name="Kavchok S."/>
            <person name="Keizer G."/>
            <person name="Linton E."/>
            <person name="Llaca V."/>
            <person name="Song R."/>
            <person name="Tanyolac B."/>
            <person name="Young S."/>
            <person name="Ho-Il K."/>
            <person name="Hahn J.H."/>
            <person name="Sangsakoo G."/>
            <person name="Vanavichit A."/>
            <person name="de Mattos Luiz.A.T."/>
            <person name="Zimmer P.D."/>
            <person name="Malone G."/>
            <person name="Dellagostin O."/>
            <person name="de Oliveira A.C."/>
            <person name="Bevan M."/>
            <person name="Bancroft I."/>
            <person name="Minx P."/>
            <person name="Cordum H."/>
            <person name="Wilson R."/>
            <person name="Cheng Z."/>
            <person name="Jin W."/>
            <person name="Jiang J."/>
            <person name="Leong S.A."/>
            <person name="Iwama H."/>
            <person name="Gojobori T."/>
            <person name="Itoh T."/>
            <person name="Niimura Y."/>
            <person name="Fujii Y."/>
            <person name="Habara T."/>
            <person name="Sakai H."/>
            <person name="Sato Y."/>
            <person name="Wilson G."/>
            <person name="Kumar K."/>
            <person name="McCouch S."/>
            <person name="Juretic N."/>
            <person name="Hoen D."/>
            <person name="Wright S."/>
            <person name="Bruskiewich R."/>
            <person name="Bureau T."/>
            <person name="Miyao A."/>
            <person name="Hirochika H."/>
            <person name="Nishikawa T."/>
            <person name="Kadowaki K."/>
            <person name="Sugiura M."/>
            <person name="Burr B."/>
            <person name="Sasaki T."/>
        </authorList>
    </citation>
    <scope>NUCLEOTIDE SEQUENCE [LARGE SCALE GENOMIC DNA]</scope>
    <source>
        <strain evidence="3">cv. Nipponbare</strain>
    </source>
</reference>
<protein>
    <recommendedName>
        <fullName evidence="4">Retrotransposon protein, putative, unclassified</fullName>
    </recommendedName>
</protein>
<dbReference type="AlphaFoldDB" id="Q8S6X1"/>